<dbReference type="Pfam" id="PF00691">
    <property type="entry name" value="OmpA"/>
    <property type="match status" value="1"/>
</dbReference>
<dbReference type="PANTHER" id="PTHR30329">
    <property type="entry name" value="STATOR ELEMENT OF FLAGELLAR MOTOR COMPLEX"/>
    <property type="match status" value="1"/>
</dbReference>
<protein>
    <submittedName>
        <fullName evidence="9">OmpA family protein</fullName>
    </submittedName>
</protein>
<reference evidence="8" key="2">
    <citation type="submission" date="2021-08" db="EMBL/GenBank/DDBJ databases">
        <title>Prevotella lacticifex sp. nov., isolated from rumen of cow.</title>
        <authorList>
            <person name="Shinkai T."/>
            <person name="Ikeyama N."/>
            <person name="Kumagai M."/>
            <person name="Ohmori H."/>
            <person name="Sakamoto M."/>
            <person name="Ohkuma M."/>
            <person name="Mitsumori M."/>
        </authorList>
    </citation>
    <scope>NUCLEOTIDE SEQUENCE</scope>
    <source>
        <strain evidence="8">DSM 11371</strain>
    </source>
</reference>
<evidence type="ECO:0000256" key="1">
    <source>
        <dbReference type="ARBA" id="ARBA00004442"/>
    </source>
</evidence>
<dbReference type="InterPro" id="IPR050330">
    <property type="entry name" value="Bact_OuterMem_StrucFunc"/>
</dbReference>
<evidence type="ECO:0000256" key="2">
    <source>
        <dbReference type="ARBA" id="ARBA00023136"/>
    </source>
</evidence>
<dbReference type="PROSITE" id="PS51257">
    <property type="entry name" value="PROKAR_LIPOPROTEIN"/>
    <property type="match status" value="1"/>
</dbReference>
<dbReference type="InterPro" id="IPR006664">
    <property type="entry name" value="OMP_bac"/>
</dbReference>
<organism evidence="8 11">
    <name type="scientific">Segatella bryantii</name>
    <name type="common">Prevotella bryantii</name>
    <dbReference type="NCBI Taxonomy" id="77095"/>
    <lineage>
        <taxon>Bacteria</taxon>
        <taxon>Pseudomonadati</taxon>
        <taxon>Bacteroidota</taxon>
        <taxon>Bacteroidia</taxon>
        <taxon>Bacteroidales</taxon>
        <taxon>Prevotellaceae</taxon>
        <taxon>Segatella</taxon>
    </lineage>
</organism>
<dbReference type="Proteomes" id="UP000216189">
    <property type="component" value="Unassembled WGS sequence"/>
</dbReference>
<dbReference type="Gene3D" id="3.30.1330.60">
    <property type="entry name" value="OmpA-like domain"/>
    <property type="match status" value="1"/>
</dbReference>
<feature type="transmembrane region" description="Helical" evidence="5">
    <location>
        <begin position="51"/>
        <end position="71"/>
    </location>
</feature>
<dbReference type="InterPro" id="IPR006665">
    <property type="entry name" value="OmpA-like"/>
</dbReference>
<sequence>MRKMKITVVALAALLTVSSCGTSQGTGTGIGAGAGAVLGGLIGGLANNSHHGTGAVVGAAIGAAVGGLAGNRIGAHMDKKKAEIAQQVSNAKVEEVTDANGLKAIKVTFDSGLQFDLGKSTLKSAAKNDLAKFASTLKNDPMLAVDIQGYTDATGGDAINLPLSDKRAKAVSSYLVSQGVSSSQFKNVAGYASANPIVNATVAPENRRVEVYLYASDKMVKSAENGTLE</sequence>
<evidence type="ECO:0000256" key="5">
    <source>
        <dbReference type="SAM" id="Phobius"/>
    </source>
</evidence>
<accession>A0AA37MIM1</accession>
<dbReference type="EMBL" id="NPJF01000064">
    <property type="protein sequence ID" value="OYP53402.1"/>
    <property type="molecule type" value="Genomic_DNA"/>
</dbReference>
<evidence type="ECO:0000256" key="6">
    <source>
        <dbReference type="SAM" id="SignalP"/>
    </source>
</evidence>
<evidence type="ECO:0000313" key="11">
    <source>
        <dbReference type="Proteomes" id="UP000887043"/>
    </source>
</evidence>
<evidence type="ECO:0000256" key="4">
    <source>
        <dbReference type="PROSITE-ProRule" id="PRU00473"/>
    </source>
</evidence>
<keyword evidence="5" id="KW-0812">Transmembrane</keyword>
<keyword evidence="5" id="KW-1133">Transmembrane helix</keyword>
<dbReference type="InterPro" id="IPR039567">
    <property type="entry name" value="Gly-zipper"/>
</dbReference>
<comment type="subcellular location">
    <subcellularLocation>
        <location evidence="1">Cell outer membrane</location>
    </subcellularLocation>
</comment>
<keyword evidence="6" id="KW-0732">Signal</keyword>
<evidence type="ECO:0000256" key="3">
    <source>
        <dbReference type="ARBA" id="ARBA00023237"/>
    </source>
</evidence>
<comment type="caution">
    <text evidence="8">The sequence shown here is derived from an EMBL/GenBank/DDBJ whole genome shotgun (WGS) entry which is preliminary data.</text>
</comment>
<dbReference type="PROSITE" id="PS51123">
    <property type="entry name" value="OMPA_2"/>
    <property type="match status" value="1"/>
</dbReference>
<dbReference type="InterPro" id="IPR036737">
    <property type="entry name" value="OmpA-like_sf"/>
</dbReference>
<keyword evidence="10" id="KW-1185">Reference proteome</keyword>
<evidence type="ECO:0000313" key="10">
    <source>
        <dbReference type="Proteomes" id="UP000216189"/>
    </source>
</evidence>
<reference evidence="9 10" key="1">
    <citation type="submission" date="2017-08" db="EMBL/GenBank/DDBJ databases">
        <title>Comparative genomics of non-oral Prevotella species.</title>
        <authorList>
            <person name="Accetto T."/>
            <person name="Nograsek B."/>
            <person name="Avgustin G."/>
        </authorList>
    </citation>
    <scope>NUCLEOTIDE SEQUENCE [LARGE SCALE GENOMIC DNA]</scope>
    <source>
        <strain evidence="9 10">TC1-1</strain>
    </source>
</reference>
<dbReference type="Proteomes" id="UP000887043">
    <property type="component" value="Unassembled WGS sequence"/>
</dbReference>
<feature type="chain" id="PRO_5041214313" evidence="6">
    <location>
        <begin position="26"/>
        <end position="229"/>
    </location>
</feature>
<feature type="signal peptide" evidence="6">
    <location>
        <begin position="1"/>
        <end position="25"/>
    </location>
</feature>
<dbReference type="AlphaFoldDB" id="A0AA37MIM1"/>
<dbReference type="PRINTS" id="PR01021">
    <property type="entry name" value="OMPADOMAIN"/>
</dbReference>
<name>A0AA37MIM1_SEGBR</name>
<dbReference type="RefSeq" id="WP_006282303.1">
    <property type="nucleotide sequence ID" value="NZ_BPTR01000001.1"/>
</dbReference>
<gene>
    <name evidence="9" type="ORF">CIK91_12075</name>
    <name evidence="8" type="ORF">PRRU23_08010</name>
</gene>
<proteinExistence type="predicted"/>
<dbReference type="Pfam" id="PF13488">
    <property type="entry name" value="Gly-zipper_Omp"/>
    <property type="match status" value="1"/>
</dbReference>
<dbReference type="GO" id="GO:0009279">
    <property type="term" value="C:cell outer membrane"/>
    <property type="evidence" value="ECO:0007669"/>
    <property type="project" value="UniProtKB-SubCell"/>
</dbReference>
<evidence type="ECO:0000259" key="7">
    <source>
        <dbReference type="PROSITE" id="PS51123"/>
    </source>
</evidence>
<dbReference type="CDD" id="cd07185">
    <property type="entry name" value="OmpA_C-like"/>
    <property type="match status" value="1"/>
</dbReference>
<evidence type="ECO:0000313" key="8">
    <source>
        <dbReference type="EMBL" id="GJG27101.1"/>
    </source>
</evidence>
<keyword evidence="3" id="KW-0998">Cell outer membrane</keyword>
<dbReference type="SUPFAM" id="SSF103088">
    <property type="entry name" value="OmpA-like"/>
    <property type="match status" value="1"/>
</dbReference>
<feature type="domain" description="OmpA-like" evidence="7">
    <location>
        <begin position="102"/>
        <end position="217"/>
    </location>
</feature>
<dbReference type="PANTHER" id="PTHR30329:SF21">
    <property type="entry name" value="LIPOPROTEIN YIAD-RELATED"/>
    <property type="match status" value="1"/>
</dbReference>
<dbReference type="EMBL" id="BPTR01000001">
    <property type="protein sequence ID" value="GJG27101.1"/>
    <property type="molecule type" value="Genomic_DNA"/>
</dbReference>
<dbReference type="GeneID" id="72479854"/>
<evidence type="ECO:0000313" key="9">
    <source>
        <dbReference type="EMBL" id="OYP53402.1"/>
    </source>
</evidence>
<keyword evidence="2 4" id="KW-0472">Membrane</keyword>